<protein>
    <submittedName>
        <fullName evidence="1">Uncharacterized protein</fullName>
    </submittedName>
</protein>
<gene>
    <name evidence="1" type="ORF">L1987_28642</name>
</gene>
<name>A0ACB9HYZ9_9ASTR</name>
<comment type="caution">
    <text evidence="1">The sequence shown here is derived from an EMBL/GenBank/DDBJ whole genome shotgun (WGS) entry which is preliminary data.</text>
</comment>
<proteinExistence type="predicted"/>
<organism evidence="1 2">
    <name type="scientific">Smallanthus sonchifolius</name>
    <dbReference type="NCBI Taxonomy" id="185202"/>
    <lineage>
        <taxon>Eukaryota</taxon>
        <taxon>Viridiplantae</taxon>
        <taxon>Streptophyta</taxon>
        <taxon>Embryophyta</taxon>
        <taxon>Tracheophyta</taxon>
        <taxon>Spermatophyta</taxon>
        <taxon>Magnoliopsida</taxon>
        <taxon>eudicotyledons</taxon>
        <taxon>Gunneridae</taxon>
        <taxon>Pentapetalae</taxon>
        <taxon>asterids</taxon>
        <taxon>campanulids</taxon>
        <taxon>Asterales</taxon>
        <taxon>Asteraceae</taxon>
        <taxon>Asteroideae</taxon>
        <taxon>Heliantheae alliance</taxon>
        <taxon>Millerieae</taxon>
        <taxon>Smallanthus</taxon>
    </lineage>
</organism>
<evidence type="ECO:0000313" key="2">
    <source>
        <dbReference type="Proteomes" id="UP001056120"/>
    </source>
</evidence>
<dbReference type="EMBL" id="CM042027">
    <property type="protein sequence ID" value="KAI3800551.1"/>
    <property type="molecule type" value="Genomic_DNA"/>
</dbReference>
<reference evidence="2" key="1">
    <citation type="journal article" date="2022" name="Mol. Ecol. Resour.">
        <title>The genomes of chicory, endive, great burdock and yacon provide insights into Asteraceae palaeo-polyploidization history and plant inulin production.</title>
        <authorList>
            <person name="Fan W."/>
            <person name="Wang S."/>
            <person name="Wang H."/>
            <person name="Wang A."/>
            <person name="Jiang F."/>
            <person name="Liu H."/>
            <person name="Zhao H."/>
            <person name="Xu D."/>
            <person name="Zhang Y."/>
        </authorList>
    </citation>
    <scope>NUCLEOTIDE SEQUENCE [LARGE SCALE GENOMIC DNA]</scope>
    <source>
        <strain evidence="2">cv. Yunnan</strain>
    </source>
</reference>
<evidence type="ECO:0000313" key="1">
    <source>
        <dbReference type="EMBL" id="KAI3800551.1"/>
    </source>
</evidence>
<reference evidence="1 2" key="2">
    <citation type="journal article" date="2022" name="Mol. Ecol. Resour.">
        <title>The genomes of chicory, endive, great burdock and yacon provide insights into Asteraceae paleo-polyploidization history and plant inulin production.</title>
        <authorList>
            <person name="Fan W."/>
            <person name="Wang S."/>
            <person name="Wang H."/>
            <person name="Wang A."/>
            <person name="Jiang F."/>
            <person name="Liu H."/>
            <person name="Zhao H."/>
            <person name="Xu D."/>
            <person name="Zhang Y."/>
        </authorList>
    </citation>
    <scope>NUCLEOTIDE SEQUENCE [LARGE SCALE GENOMIC DNA]</scope>
    <source>
        <strain evidence="2">cv. Yunnan</strain>
        <tissue evidence="1">Leaves</tissue>
    </source>
</reference>
<dbReference type="Proteomes" id="UP001056120">
    <property type="component" value="Linkage Group LG10"/>
</dbReference>
<keyword evidence="2" id="KW-1185">Reference proteome</keyword>
<sequence>MGNKVIPLISFFIVVFAVRLRLLLLNLSPAPFRSDFSTQEHEEEIVSRKIKFGIRALLDRQRDPFQFLDTGNVLAGFMKEIRDGVKSNKISSSEFFSSQPLVLDIEDFKGDFSFDDLFGNLVNELLPAFQEEDADSLEGNSNISGNDTLPNGRSTQAQMTPLFPEVDSLLSMFKNSCSQLVELQKQIDGRLYNLKKDVAAQDSKHRNTLGELEKGVDGLFDSFARLDSRISSVGQTAAKIGDHLQSADSQRETASQTMELIKYLMEFNSSPGDLMELSPLFSDDSRVAEAASIAQKLRSFAEEDVGRQGVTMQSVPGNATASRGLEVAVGNLQEYCNELENRLLSRFDAASQKRELSTMAECAKILSQFNRGTSAMQHYVGLRPMFDVEVMNADAKLVLGDQDSLPSPSNVARALSSLYKEITDTVRKEAATIMAVFPSPNDVMSILVQRVMEDRVPKLLEKLLVKPSLVHPPPMGEGGLLLYLRMLAVGYEKTQELAKDLRSVGCGDLDIEGLTESLFLDHKDMYIEYEQASLRQLYKAKMEELLSENQLSGESTGSIGRSKGASISSSHQQISVTVVTEFVRWNEEAISRCILFSPQPANLAANVKTVFTCLLDQVSQYTTEGLERARDGLTEAAALRERFVLGTSVSRRVAAAAASAAEAAAAAGESSFRSFMVAVQRCGSSVAIVQQYFANSISRLLLPVDGAHAASCEEMATAMSSAEGAAYKGLQQCIETVMAEVERLLSAEQKPTDYKSPDDGVVPDHRPTNACIRVVAYLSRVLEAAFTALEGLNKQAFLTELGNRLHKGLSNHWQKYTFNPSGGLRLKRDITEYGDFVRSFNAPTVDEKFESLSILANVFVVAPESLSSLFEGTPSILKDAQRFIQLREDYKSAKLAAKLSSLWPSS</sequence>
<accession>A0ACB9HYZ9</accession>